<evidence type="ECO:0000313" key="2">
    <source>
        <dbReference type="EMBL" id="ALH06770.1"/>
    </source>
</evidence>
<dbReference type="CDD" id="cd00077">
    <property type="entry name" value="HDc"/>
    <property type="match status" value="1"/>
</dbReference>
<keyword evidence="2" id="KW-0378">Hydrolase</keyword>
<dbReference type="PANTHER" id="PTHR33594">
    <property type="entry name" value="SUPERFAMILY HYDROLASE, PUTATIVE (AFU_ORTHOLOGUE AFUA_1G03035)-RELATED"/>
    <property type="match status" value="1"/>
</dbReference>
<evidence type="ECO:0000313" key="3">
    <source>
        <dbReference type="Proteomes" id="UP000319438"/>
    </source>
</evidence>
<protein>
    <submittedName>
        <fullName evidence="2">Metal-dependent phosphohydrolase</fullName>
    </submittedName>
</protein>
<sequence>MNLLEACRETSFEIMSKQDVSHDWHHIKRVVAWAEKIMETLPTNTYDRELVICGCLLHDVADHKYTGEKDLDKVLWRLPKDYEKMDKLKEIIERTSWTVQLREGNKEVFRELQIVRDSDRLDGLGKYGILRAFATAAKRGTPLVLPTTPCFGADVGIGQEDGSLVGHFYAKLFHIPSKLYFDFSKKEASKMMEDMIIFVLEAFE</sequence>
<dbReference type="InterPro" id="IPR003607">
    <property type="entry name" value="HD/PDEase_dom"/>
</dbReference>
<name>A0A0N9PHM6_9VIRU</name>
<proteinExistence type="predicted"/>
<dbReference type="EMBL" id="KT428292">
    <property type="protein sequence ID" value="ALH06770.1"/>
    <property type="molecule type" value="Genomic_DNA"/>
</dbReference>
<gene>
    <name evidence="2" type="ORF">PMV_072</name>
</gene>
<dbReference type="Proteomes" id="UP000319438">
    <property type="component" value="Segment"/>
</dbReference>
<accession>A0A0N9PHM6</accession>
<dbReference type="SMART" id="SM00471">
    <property type="entry name" value="HDc"/>
    <property type="match status" value="1"/>
</dbReference>
<feature type="domain" description="HD/PDEase" evidence="1">
    <location>
        <begin position="19"/>
        <end position="133"/>
    </location>
</feature>
<organism evidence="2 3">
    <name type="scientific">Port-miou virus</name>
    <dbReference type="NCBI Taxonomy" id="1733873"/>
    <lineage>
        <taxon>Viruses</taxon>
        <taxon>Varidnaviria</taxon>
        <taxon>Bamfordvirae</taxon>
        <taxon>Nucleocytoviricota</taxon>
        <taxon>Megaviricetes</taxon>
        <taxon>Pimascovirales</taxon>
        <taxon>Pimascovirales incertae sedis</taxon>
        <taxon>Marseilleviridae</taxon>
        <taxon>Losannavirus</taxon>
        <taxon>Losannavirus lausannense</taxon>
        <taxon>Lausannevirus</taxon>
    </lineage>
</organism>
<dbReference type="GO" id="GO:0016787">
    <property type="term" value="F:hydrolase activity"/>
    <property type="evidence" value="ECO:0007669"/>
    <property type="project" value="UniProtKB-KW"/>
</dbReference>
<dbReference type="SUPFAM" id="SSF109604">
    <property type="entry name" value="HD-domain/PDEase-like"/>
    <property type="match status" value="1"/>
</dbReference>
<reference evidence="2" key="1">
    <citation type="journal article" date="2015" name="Genome Announc.">
        <title>Complete Genome Sequence of a New Member of the Marseilleviridae Recovered from the Brackish Submarine Spring in the Cassis Port-Miou Calanque, France.</title>
        <authorList>
            <person name="Doutre G."/>
            <person name="Arfib B."/>
            <person name="Rochette P."/>
            <person name="Claverie J.M."/>
            <person name="Bonin P."/>
            <person name="Abergel C."/>
        </authorList>
    </citation>
    <scope>NUCLEOTIDE SEQUENCE [LARGE SCALE GENOMIC DNA]</scope>
    <source>
        <strain evidence="2">1</strain>
    </source>
</reference>
<dbReference type="Pfam" id="PF01966">
    <property type="entry name" value="HD"/>
    <property type="match status" value="1"/>
</dbReference>
<dbReference type="InterPro" id="IPR006674">
    <property type="entry name" value="HD_domain"/>
</dbReference>
<dbReference type="Gene3D" id="1.10.3210.50">
    <property type="match status" value="1"/>
</dbReference>
<dbReference type="PANTHER" id="PTHR33594:SF1">
    <property type="entry name" value="HD_PDEASE DOMAIN-CONTAINING PROTEIN"/>
    <property type="match status" value="1"/>
</dbReference>
<evidence type="ECO:0000259" key="1">
    <source>
        <dbReference type="SMART" id="SM00471"/>
    </source>
</evidence>